<dbReference type="AlphaFoldDB" id="A0A239SNS4"/>
<sequence>MKIGDKLTGTVTGIQPYGVFVGLENGIVGLVHISELKTGYVDNIYKVLDIGQEVQVQVIDVDEFTGKISFSIRSLEEERHRIPRKHRFSSDRKKYGFEPLRKAIPKWTDEALAFLNKEEDT</sequence>
<dbReference type="GO" id="GO:0006412">
    <property type="term" value="P:translation"/>
    <property type="evidence" value="ECO:0007669"/>
    <property type="project" value="TreeGrafter"/>
</dbReference>
<name>A0A239SNS4_9STRE</name>
<dbReference type="InterPro" id="IPR012340">
    <property type="entry name" value="NA-bd_OB-fold"/>
</dbReference>
<dbReference type="RefSeq" id="WP_018373111.1">
    <property type="nucleotide sequence ID" value="NZ_LT906439.1"/>
</dbReference>
<organism evidence="3 4">
    <name type="scientific">Streptococcus merionis</name>
    <dbReference type="NCBI Taxonomy" id="400065"/>
    <lineage>
        <taxon>Bacteria</taxon>
        <taxon>Bacillati</taxon>
        <taxon>Bacillota</taxon>
        <taxon>Bacilli</taxon>
        <taxon>Lactobacillales</taxon>
        <taxon>Streptococcaceae</taxon>
        <taxon>Streptococcus</taxon>
    </lineage>
</organism>
<dbReference type="OrthoDB" id="9810507at2"/>
<dbReference type="NCBIfam" id="NF040579">
    <property type="entry name" value="S1_dom_CvfD"/>
    <property type="match status" value="1"/>
</dbReference>
<evidence type="ECO:0000259" key="2">
    <source>
        <dbReference type="PROSITE" id="PS50126"/>
    </source>
</evidence>
<reference evidence="3 4" key="1">
    <citation type="submission" date="2017-06" db="EMBL/GenBank/DDBJ databases">
        <authorList>
            <consortium name="Pathogen Informatics"/>
        </authorList>
    </citation>
    <scope>NUCLEOTIDE SEQUENCE [LARGE SCALE GENOMIC DNA]</scope>
    <source>
        <strain evidence="3 4">NCTC13788</strain>
    </source>
</reference>
<dbReference type="SMART" id="SM00316">
    <property type="entry name" value="S1"/>
    <property type="match status" value="1"/>
</dbReference>
<dbReference type="Gene3D" id="2.40.50.140">
    <property type="entry name" value="Nucleic acid-binding proteins"/>
    <property type="match status" value="1"/>
</dbReference>
<dbReference type="GO" id="GO:0003735">
    <property type="term" value="F:structural constituent of ribosome"/>
    <property type="evidence" value="ECO:0007669"/>
    <property type="project" value="TreeGrafter"/>
</dbReference>
<evidence type="ECO:0000313" key="3">
    <source>
        <dbReference type="EMBL" id="SNU86394.1"/>
    </source>
</evidence>
<evidence type="ECO:0000313" key="4">
    <source>
        <dbReference type="Proteomes" id="UP000215185"/>
    </source>
</evidence>
<keyword evidence="4" id="KW-1185">Reference proteome</keyword>
<dbReference type="Proteomes" id="UP000215185">
    <property type="component" value="Chromosome 1"/>
</dbReference>
<dbReference type="InterPro" id="IPR050437">
    <property type="entry name" value="Ribos_protein_bS1-like"/>
</dbReference>
<proteinExistence type="predicted"/>
<dbReference type="NCBIfam" id="NF005573">
    <property type="entry name" value="PRK07252.1"/>
    <property type="match status" value="1"/>
</dbReference>
<dbReference type="PANTHER" id="PTHR10724">
    <property type="entry name" value="30S RIBOSOMAL PROTEIN S1"/>
    <property type="match status" value="1"/>
</dbReference>
<gene>
    <name evidence="3" type="primary">yugI</name>
    <name evidence="3" type="ORF">SAMEA4412692_00215</name>
</gene>
<dbReference type="InterPro" id="IPR003029">
    <property type="entry name" value="S1_domain"/>
</dbReference>
<dbReference type="eggNOG" id="COG1098">
    <property type="taxonomic scope" value="Bacteria"/>
</dbReference>
<feature type="domain" description="S1 motif" evidence="2">
    <location>
        <begin position="4"/>
        <end position="73"/>
    </location>
</feature>
<dbReference type="FunFam" id="2.40.50.140:FF:000103">
    <property type="entry name" value="protein RRP5 homolog"/>
    <property type="match status" value="1"/>
</dbReference>
<dbReference type="PROSITE" id="PS50126">
    <property type="entry name" value="S1"/>
    <property type="match status" value="1"/>
</dbReference>
<dbReference type="GO" id="GO:0003729">
    <property type="term" value="F:mRNA binding"/>
    <property type="evidence" value="ECO:0007669"/>
    <property type="project" value="TreeGrafter"/>
</dbReference>
<evidence type="ECO:0000256" key="1">
    <source>
        <dbReference type="ARBA" id="ARBA00025604"/>
    </source>
</evidence>
<dbReference type="SUPFAM" id="SSF50249">
    <property type="entry name" value="Nucleic acid-binding proteins"/>
    <property type="match status" value="1"/>
</dbReference>
<dbReference type="Pfam" id="PF00575">
    <property type="entry name" value="S1"/>
    <property type="match status" value="1"/>
</dbReference>
<dbReference type="KEGG" id="smen:SAMEA4412692_0215"/>
<protein>
    <submittedName>
        <fullName evidence="3">RNA binding protein</fullName>
    </submittedName>
</protein>
<comment type="function">
    <text evidence="1">Binds mRNA; thus facilitating recognition of the initiation point. It is needed to translate mRNA with a short Shine-Dalgarno (SD) purine-rich sequence.</text>
</comment>
<accession>A0A239SNS4</accession>
<dbReference type="STRING" id="1123308.GCA_000380085_00544"/>
<dbReference type="EMBL" id="LT906439">
    <property type="protein sequence ID" value="SNU86394.1"/>
    <property type="molecule type" value="Genomic_DNA"/>
</dbReference>